<dbReference type="PROSITE" id="PS50003">
    <property type="entry name" value="PH_DOMAIN"/>
    <property type="match status" value="1"/>
</dbReference>
<keyword evidence="9" id="KW-0771">Synaptosome</keyword>
<evidence type="ECO:0000256" key="6">
    <source>
        <dbReference type="ARBA" id="ARBA00022473"/>
    </source>
</evidence>
<keyword evidence="14" id="KW-0966">Cell projection</keyword>
<dbReference type="Pfam" id="PF00621">
    <property type="entry name" value="RhoGEF"/>
    <property type="match status" value="1"/>
</dbReference>
<evidence type="ECO:0000256" key="19">
    <source>
        <dbReference type="SAM" id="Phobius"/>
    </source>
</evidence>
<dbReference type="InterPro" id="IPR001849">
    <property type="entry name" value="PH_domain"/>
</dbReference>
<evidence type="ECO:0000259" key="20">
    <source>
        <dbReference type="PROSITE" id="PS50003"/>
    </source>
</evidence>
<reference evidence="23" key="1">
    <citation type="submission" date="2025-08" db="UniProtKB">
        <authorList>
            <consortium name="Ensembl"/>
        </authorList>
    </citation>
    <scope>IDENTIFICATION</scope>
</reference>
<evidence type="ECO:0000256" key="1">
    <source>
        <dbReference type="ARBA" id="ARBA00004279"/>
    </source>
</evidence>
<accession>A0A8C1JSI9</accession>
<feature type="domain" description="PH" evidence="20">
    <location>
        <begin position="761"/>
        <end position="858"/>
    </location>
</feature>
<keyword evidence="7" id="KW-1003">Cell membrane</keyword>
<dbReference type="CDD" id="cd14473">
    <property type="entry name" value="FERM_B-lobe"/>
    <property type="match status" value="1"/>
</dbReference>
<dbReference type="SMART" id="SM01196">
    <property type="entry name" value="FERM_C"/>
    <property type="match status" value="1"/>
</dbReference>
<dbReference type="FunFam" id="1.20.80.10:FF:000005">
    <property type="entry name" value="FERM, RhoGEF and pleckstrin domain-containing protein 1"/>
    <property type="match status" value="1"/>
</dbReference>
<evidence type="ECO:0000256" key="7">
    <source>
        <dbReference type="ARBA" id="ARBA00022475"/>
    </source>
</evidence>
<dbReference type="Gene3D" id="1.20.900.10">
    <property type="entry name" value="Dbl homology (DH) domain"/>
    <property type="match status" value="1"/>
</dbReference>
<dbReference type="PROSITE" id="PS50057">
    <property type="entry name" value="FERM_3"/>
    <property type="match status" value="1"/>
</dbReference>
<evidence type="ECO:0000259" key="21">
    <source>
        <dbReference type="PROSITE" id="PS50010"/>
    </source>
</evidence>
<dbReference type="Gene3D" id="2.30.29.30">
    <property type="entry name" value="Pleckstrin-homology domain (PH domain)/Phosphotyrosine-binding domain (PTB)"/>
    <property type="match status" value="3"/>
</dbReference>
<evidence type="ECO:0000256" key="8">
    <source>
        <dbReference type="ARBA" id="ARBA00022490"/>
    </source>
</evidence>
<dbReference type="Pfam" id="PF00373">
    <property type="entry name" value="FERM_M"/>
    <property type="match status" value="1"/>
</dbReference>
<keyword evidence="12" id="KW-0770">Synapse</keyword>
<evidence type="ECO:0000259" key="22">
    <source>
        <dbReference type="PROSITE" id="PS50057"/>
    </source>
</evidence>
<dbReference type="AlphaFoldDB" id="A0A8C1JSI9"/>
<dbReference type="InterPro" id="IPR019749">
    <property type="entry name" value="Band_41_domain"/>
</dbReference>
<dbReference type="Pfam" id="PF09380">
    <property type="entry name" value="FERM_C"/>
    <property type="match status" value="1"/>
</dbReference>
<evidence type="ECO:0000256" key="15">
    <source>
        <dbReference type="ARBA" id="ARBA00034102"/>
    </source>
</evidence>
<comment type="subcellular location">
    <subcellularLocation>
        <location evidence="2">Cell membrane</location>
        <topology evidence="2">Peripheral membrane protein</topology>
        <orientation evidence="2">Cytoplasmic side</orientation>
    </subcellularLocation>
    <subcellularLocation>
        <location evidence="1">Cell projection</location>
        <location evidence="1">Dendrite</location>
    </subcellularLocation>
    <subcellularLocation>
        <location evidence="5">Cell projection</location>
        <location evidence="5">Dendritic spine</location>
    </subcellularLocation>
    <subcellularLocation>
        <location evidence="3">Cell projection</location>
        <location evidence="3">Filopodium</location>
    </subcellularLocation>
    <subcellularLocation>
        <location evidence="4">Cytoplasm</location>
        <location evidence="4">Cytosol</location>
    </subcellularLocation>
    <subcellularLocation>
        <location evidence="15">Synapse</location>
        <location evidence="15">Synaptosome</location>
    </subcellularLocation>
</comment>
<dbReference type="PANTHER" id="PTHR45858">
    <property type="entry name" value="FERM DOMAIN CONTAINING PROTEIN"/>
    <property type="match status" value="1"/>
</dbReference>
<dbReference type="CDD" id="cd00160">
    <property type="entry name" value="RhoGEF"/>
    <property type="match status" value="1"/>
</dbReference>
<dbReference type="SUPFAM" id="SSF47031">
    <property type="entry name" value="Second domain of FERM"/>
    <property type="match status" value="1"/>
</dbReference>
<keyword evidence="24" id="KW-1185">Reference proteome</keyword>
<dbReference type="Proteomes" id="UP000694427">
    <property type="component" value="Unplaced"/>
</dbReference>
<keyword evidence="8" id="KW-0963">Cytoplasm</keyword>
<dbReference type="Ensembl" id="ENSCCRT00010040711.1">
    <property type="protein sequence ID" value="ENSCCRP00010037086.1"/>
    <property type="gene ID" value="ENSCCRG00010015588.1"/>
</dbReference>
<evidence type="ECO:0000256" key="14">
    <source>
        <dbReference type="ARBA" id="ARBA00023273"/>
    </source>
</evidence>
<dbReference type="InterPro" id="IPR014352">
    <property type="entry name" value="FERM/acyl-CoA-bd_prot_sf"/>
</dbReference>
<evidence type="ECO:0000256" key="2">
    <source>
        <dbReference type="ARBA" id="ARBA00004413"/>
    </source>
</evidence>
<dbReference type="FunFam" id="1.20.900.10:FF:000021">
    <property type="entry name" value="FERM, RhoGEF and pleckstrin domain-containing protein 1"/>
    <property type="match status" value="1"/>
</dbReference>
<dbReference type="FunFam" id="2.30.29.30:FF:000046">
    <property type="entry name" value="FERM, RhoGEF and pleckstrin domain-containing protein 1"/>
    <property type="match status" value="1"/>
</dbReference>
<dbReference type="InterPro" id="IPR035899">
    <property type="entry name" value="DBL_dom_sf"/>
</dbReference>
<dbReference type="PANTHER" id="PTHR45858:SF2">
    <property type="entry name" value="FERM, ARHGEF AND PLECKSTRIN DOMAIN-CONTAINING PROTEIN 1"/>
    <property type="match status" value="1"/>
</dbReference>
<dbReference type="Pfam" id="PF00169">
    <property type="entry name" value="PH"/>
    <property type="match status" value="1"/>
</dbReference>
<dbReference type="GO" id="GO:0043197">
    <property type="term" value="C:dendritic spine"/>
    <property type="evidence" value="ECO:0007669"/>
    <property type="project" value="UniProtKB-SubCell"/>
</dbReference>
<proteinExistence type="predicted"/>
<dbReference type="PROSITE" id="PS50010">
    <property type="entry name" value="DH_2"/>
    <property type="match status" value="1"/>
</dbReference>
<evidence type="ECO:0000313" key="23">
    <source>
        <dbReference type="Ensembl" id="ENSCCRP00010037086.1"/>
    </source>
</evidence>
<feature type="domain" description="DH" evidence="21">
    <location>
        <begin position="388"/>
        <end position="579"/>
    </location>
</feature>
<keyword evidence="11" id="KW-0677">Repeat</keyword>
<feature type="transmembrane region" description="Helical" evidence="19">
    <location>
        <begin position="65"/>
        <end position="86"/>
    </location>
</feature>
<sequence length="874" mass="100411">MLLGVSQGSRPSVAGQRLGAPESMGISTLEPGQRPPTMPPGRQVSIRVQMLDDTQEVFEVSVRHYLLSVVFIFFILLHWTLDIYCIPTLKQIRRPKNTILRFVVKFFPPDHSQLLEELTRYLFALQIKHDLACGRLTCNESSAALLVSHIVQSEIGDFDEVQCKQHLLNNKYIPEQDALMDKIIEYHRKHVGQTPAESDYQLLEIARRLEMYGVRLYPAKDREGTKLSLAVAHSGVLVFQGHTKINAFNWSKVRKLSFKRKRFLIKLRPDLNVSAPLIDTLEFMMGSRDCCKVFWKICVEYHAFFRLFEEPKPKPKPVLFTRGSSFRFSESPSAGQVMVNGQKQSLSLGQSPDRRQPSPLTSPLLTDAGFVRTDDEDEVRRKRFPTDKAYFIAKELLTTERTYLKDLEVITVSFQKSVGKDEAMPDSLRNLIFANFEPVYKFHETFLNDVEQRLAQWEGRSNAHIKGDYQRVGDVMLKNIQGLKLLTAHLQKHSEALLELERTCRSSRRLEGLCRDFELQKVCYLPLNIFFLRPLHRLMHYKQILERLCKHYPPTHDDFRASRAALADISEMVVQLHGTLIKMENFQKLLELKKDLTGVEDLAIPGREFIRLGCLSKLSGKGLQQRMFFLFNDVLMYTSRGMTASNQFKVNGQLPLYGMTVASSQCLRSSASEMEKWVEDIKMAIELADKCNGSSAEILSSSFTDSKSPEESSADQESEDDLSASRTSLERQTPHRGNTTVHVCWHRNTSVSMVDFSVALENQLSGNLLRKFKNSNGWQKLWVVFTNFSLFFYKTHQDEFPLASLPLLGYSITVPSESENIHKDYVFKLHFKSHVYYFRSESEYSFERYSTNTNLILFRMDSTANNPSVVVLVT</sequence>
<dbReference type="SMART" id="SM00325">
    <property type="entry name" value="RhoGEF"/>
    <property type="match status" value="1"/>
</dbReference>
<evidence type="ECO:0000256" key="17">
    <source>
        <dbReference type="ARBA" id="ARBA00042170"/>
    </source>
</evidence>
<dbReference type="SMART" id="SM00233">
    <property type="entry name" value="PH"/>
    <property type="match status" value="2"/>
</dbReference>
<reference evidence="23" key="2">
    <citation type="submission" date="2025-09" db="UniProtKB">
        <authorList>
            <consortium name="Ensembl"/>
        </authorList>
    </citation>
    <scope>IDENTIFICATION</scope>
</reference>
<evidence type="ECO:0000313" key="24">
    <source>
        <dbReference type="Proteomes" id="UP000694427"/>
    </source>
</evidence>
<evidence type="ECO:0000256" key="18">
    <source>
        <dbReference type="SAM" id="MobiDB-lite"/>
    </source>
</evidence>
<evidence type="ECO:0000256" key="4">
    <source>
        <dbReference type="ARBA" id="ARBA00004514"/>
    </source>
</evidence>
<protein>
    <recommendedName>
        <fullName evidence="16">FERM, ARHGEF and pleckstrin domain-containing protein 1</fullName>
    </recommendedName>
    <alternativeName>
        <fullName evidence="17">FERM, RhoGEF and pleckstrin domain-containing protein 1</fullName>
    </alternativeName>
</protein>
<dbReference type="GO" id="GO:0005829">
    <property type="term" value="C:cytosol"/>
    <property type="evidence" value="ECO:0007669"/>
    <property type="project" value="UniProtKB-SubCell"/>
</dbReference>
<keyword evidence="19" id="KW-0812">Transmembrane</keyword>
<keyword evidence="10" id="KW-0344">Guanine-nucleotide releasing factor</keyword>
<feature type="domain" description="FERM" evidence="22">
    <location>
        <begin position="32"/>
        <end position="309"/>
    </location>
</feature>
<dbReference type="InterPro" id="IPR041788">
    <property type="entry name" value="FARP1/FARP2/FRMD7_FERM_C"/>
</dbReference>
<dbReference type="GO" id="GO:0005886">
    <property type="term" value="C:plasma membrane"/>
    <property type="evidence" value="ECO:0007669"/>
    <property type="project" value="UniProtKB-SubCell"/>
</dbReference>
<dbReference type="SUPFAM" id="SSF48065">
    <property type="entry name" value="DBL homology domain (DH-domain)"/>
    <property type="match status" value="1"/>
</dbReference>
<name>A0A8C1JSI9_CYPCA</name>
<evidence type="ECO:0000256" key="9">
    <source>
        <dbReference type="ARBA" id="ARBA00022599"/>
    </source>
</evidence>
<dbReference type="InterPro" id="IPR000219">
    <property type="entry name" value="DH_dom"/>
</dbReference>
<evidence type="ECO:0000256" key="16">
    <source>
        <dbReference type="ARBA" id="ARBA00040395"/>
    </source>
</evidence>
<dbReference type="SUPFAM" id="SSF50729">
    <property type="entry name" value="PH domain-like"/>
    <property type="match status" value="3"/>
</dbReference>
<dbReference type="GO" id="GO:0030175">
    <property type="term" value="C:filopodium"/>
    <property type="evidence" value="ECO:0007669"/>
    <property type="project" value="UniProtKB-SubCell"/>
</dbReference>
<keyword evidence="6" id="KW-0217">Developmental protein</keyword>
<keyword evidence="13 19" id="KW-0472">Membrane</keyword>
<evidence type="ECO:0000256" key="11">
    <source>
        <dbReference type="ARBA" id="ARBA00022737"/>
    </source>
</evidence>
<evidence type="ECO:0000256" key="12">
    <source>
        <dbReference type="ARBA" id="ARBA00023018"/>
    </source>
</evidence>
<dbReference type="SMART" id="SM00295">
    <property type="entry name" value="B41"/>
    <property type="match status" value="1"/>
</dbReference>
<dbReference type="InterPro" id="IPR019748">
    <property type="entry name" value="FERM_central"/>
</dbReference>
<dbReference type="GO" id="GO:0005085">
    <property type="term" value="F:guanyl-nucleotide exchange factor activity"/>
    <property type="evidence" value="ECO:0007669"/>
    <property type="project" value="UniProtKB-KW"/>
</dbReference>
<organism evidence="23 24">
    <name type="scientific">Cyprinus carpio</name>
    <name type="common">Common carp</name>
    <dbReference type="NCBI Taxonomy" id="7962"/>
    <lineage>
        <taxon>Eukaryota</taxon>
        <taxon>Metazoa</taxon>
        <taxon>Chordata</taxon>
        <taxon>Craniata</taxon>
        <taxon>Vertebrata</taxon>
        <taxon>Euteleostomi</taxon>
        <taxon>Actinopterygii</taxon>
        <taxon>Neopterygii</taxon>
        <taxon>Teleostei</taxon>
        <taxon>Ostariophysi</taxon>
        <taxon>Cypriniformes</taxon>
        <taxon>Cyprinidae</taxon>
        <taxon>Cyprininae</taxon>
        <taxon>Cyprinus</taxon>
    </lineage>
</organism>
<evidence type="ECO:0000256" key="5">
    <source>
        <dbReference type="ARBA" id="ARBA00004552"/>
    </source>
</evidence>
<feature type="region of interest" description="Disordered" evidence="18">
    <location>
        <begin position="700"/>
        <end position="735"/>
    </location>
</feature>
<dbReference type="CDD" id="cd13193">
    <property type="entry name" value="FERM_C_FARP1-like"/>
    <property type="match status" value="1"/>
</dbReference>
<dbReference type="InterPro" id="IPR011993">
    <property type="entry name" value="PH-like_dom_sf"/>
</dbReference>
<dbReference type="Gene3D" id="1.20.80.10">
    <property type="match status" value="1"/>
</dbReference>
<dbReference type="FunFam" id="2.30.29.30:FF:000002">
    <property type="entry name" value="Band 4.1-like protein 5 isoform 1"/>
    <property type="match status" value="1"/>
</dbReference>
<dbReference type="PRINTS" id="PR00935">
    <property type="entry name" value="BAND41"/>
</dbReference>
<dbReference type="InterPro" id="IPR035963">
    <property type="entry name" value="FERM_2"/>
</dbReference>
<dbReference type="InterPro" id="IPR018980">
    <property type="entry name" value="FERM_PH-like_C"/>
</dbReference>
<feature type="compositionally biased region" description="Acidic residues" evidence="18">
    <location>
        <begin position="712"/>
        <end position="722"/>
    </location>
</feature>
<dbReference type="CDD" id="cd13235">
    <property type="entry name" value="PH2_FARP1-like"/>
    <property type="match status" value="1"/>
</dbReference>
<evidence type="ECO:0000256" key="3">
    <source>
        <dbReference type="ARBA" id="ARBA00004486"/>
    </source>
</evidence>
<evidence type="ECO:0000256" key="10">
    <source>
        <dbReference type="ARBA" id="ARBA00022658"/>
    </source>
</evidence>
<keyword evidence="19" id="KW-1133">Transmembrane helix</keyword>
<dbReference type="InterPro" id="IPR000299">
    <property type="entry name" value="FERM_domain"/>
</dbReference>
<evidence type="ECO:0000256" key="13">
    <source>
        <dbReference type="ARBA" id="ARBA00023136"/>
    </source>
</evidence>
<feature type="region of interest" description="Disordered" evidence="18">
    <location>
        <begin position="344"/>
        <end position="363"/>
    </location>
</feature>
<dbReference type="InterPro" id="IPR051835">
    <property type="entry name" value="RAC1-GEF"/>
</dbReference>